<dbReference type="PANTHER" id="PTHR12631:SF10">
    <property type="entry name" value="BETA-XYLOSIDASE-LIKE PROTEIN-RELATED"/>
    <property type="match status" value="1"/>
</dbReference>
<evidence type="ECO:0000256" key="3">
    <source>
        <dbReference type="RuleBase" id="RU361153"/>
    </source>
</evidence>
<evidence type="ECO:0000256" key="1">
    <source>
        <dbReference type="ARBA" id="ARBA00022801"/>
    </source>
</evidence>
<dbReference type="GO" id="GO:0004553">
    <property type="term" value="F:hydrolase activity, hydrolyzing O-glycosyl compounds"/>
    <property type="evidence" value="ECO:0007669"/>
    <property type="project" value="InterPro"/>
</dbReference>
<protein>
    <submittedName>
        <fullName evidence="7">Glycosyl hydrolase</fullName>
    </submittedName>
</protein>
<sequence>MLNNYLKVMVVSCLLICKSSSAFILGIGIHPGNNGLSAQDYLKYAQEYGFNSVRTDFFWSRIENRQGIFNDSDYLRTQDYIFSNSISSLGKSALLVLDYGNRIYTPKGYPENQSEISAYVNYASRTAKRYKGKVLYYEIWNEWLQGTGVSKKNKPTADPKIYTELVKQTYKAIKAVDPNAIIMIGSINPNSPSYIKWLNGLINEGILDYCDAISIHTYFAHDAPLVSKTPEGAVSNIDKLEKMLKERSGRDIDLYITEMGYSQTEKDVYSTSDMILQNVAKFMFLAKSRPFIKGIWWYDLINDGDDRTNKEHNFGFLYYDKTPKKTARYIQSISSYMMDDSIMFSSQIIDDKVIVTARNKTTQVSKKFEWVPYGSITESELDSYVNSLSSLTDH</sequence>
<evidence type="ECO:0000313" key="7">
    <source>
        <dbReference type="EMBL" id="SCA95995.1"/>
    </source>
</evidence>
<keyword evidence="4" id="KW-0732">Signal</keyword>
<keyword evidence="2 3" id="KW-0326">Glycosidase</keyword>
<feature type="domain" description="Glycoside hydrolase family 5" evidence="5">
    <location>
        <begin position="32"/>
        <end position="272"/>
    </location>
</feature>
<dbReference type="PANTHER" id="PTHR12631">
    <property type="entry name" value="ALPHA-L-IDURONIDASE"/>
    <property type="match status" value="1"/>
</dbReference>
<comment type="similarity">
    <text evidence="3">Belongs to the glycosyl hydrolase 5 (cellulase A) family.</text>
</comment>
<reference evidence="7" key="1">
    <citation type="submission" date="2016-07" db="EMBL/GenBank/DDBJ databases">
        <authorList>
            <person name="Informatics P."/>
        </authorList>
    </citation>
    <scope>NUCLEOTIDE SEQUENCE</scope>
    <source>
        <strain evidence="7">INF156</strain>
    </source>
</reference>
<dbReference type="SUPFAM" id="SSF51445">
    <property type="entry name" value="(Trans)glycosidases"/>
    <property type="match status" value="1"/>
</dbReference>
<dbReference type="Proteomes" id="UP000272440">
    <property type="component" value="Unassembled WGS sequence"/>
</dbReference>
<feature type="signal peptide" evidence="4">
    <location>
        <begin position="1"/>
        <end position="22"/>
    </location>
</feature>
<dbReference type="InterPro" id="IPR017853">
    <property type="entry name" value="GH"/>
</dbReference>
<name>A0A1C3T031_KLEPN</name>
<reference evidence="6 8" key="3">
    <citation type="journal article" date="2019" name="Antimicrob. Agents Chemother.">
        <title>Applying Rapid Whole Genome Sequencing to Predict Phenotypic Antimicrobial Susceptibility Testing Results Among Carbapenem-Resistant Klebsiella pneumoniae Clinical Isolates.</title>
        <authorList>
            <person name="Tamma P.D."/>
            <person name="Fan Y."/>
            <person name="Bergman Y."/>
            <person name="Pertea G."/>
            <person name="Kazmi A."/>
            <person name="Lewis S."/>
            <person name="Carroll K.C."/>
            <person name="Schatz M.C."/>
            <person name="Timp W."/>
            <person name="Simner P.J."/>
        </authorList>
    </citation>
    <scope>NUCLEOTIDE SEQUENCE [LARGE SCALE GENOMIC DNA]</scope>
    <source>
        <strain evidence="6 8">KLPN_33</strain>
    </source>
</reference>
<gene>
    <name evidence="7" type="primary">wcuC</name>
    <name evidence="7" type="synonym">KL140_00015</name>
    <name evidence="6" type="ORF">EAO28_24675</name>
</gene>
<evidence type="ECO:0000256" key="2">
    <source>
        <dbReference type="ARBA" id="ARBA00023295"/>
    </source>
</evidence>
<evidence type="ECO:0000313" key="8">
    <source>
        <dbReference type="Proteomes" id="UP000272440"/>
    </source>
</evidence>
<dbReference type="Gene3D" id="3.20.20.80">
    <property type="entry name" value="Glycosidases"/>
    <property type="match status" value="1"/>
</dbReference>
<proteinExistence type="inferred from homology"/>
<evidence type="ECO:0000313" key="6">
    <source>
        <dbReference type="EMBL" id="RRE44030.1"/>
    </source>
</evidence>
<dbReference type="AlphaFoldDB" id="A0A1C3T031"/>
<organism evidence="7">
    <name type="scientific">Klebsiella pneumoniae</name>
    <dbReference type="NCBI Taxonomy" id="573"/>
    <lineage>
        <taxon>Bacteria</taxon>
        <taxon>Pseudomonadati</taxon>
        <taxon>Pseudomonadota</taxon>
        <taxon>Gammaproteobacteria</taxon>
        <taxon>Enterobacterales</taxon>
        <taxon>Enterobacteriaceae</taxon>
        <taxon>Klebsiella/Raoultella group</taxon>
        <taxon>Klebsiella</taxon>
        <taxon>Klebsiella pneumoniae complex</taxon>
    </lineage>
</organism>
<reference evidence="7" key="2">
    <citation type="submission" date="2016-08" db="EMBL/GenBank/DDBJ databases">
        <title>Klebsiella loci capsule.</title>
        <authorList>
            <person name="Holt K.E."/>
            <person name="Thomson N.R."/>
        </authorList>
    </citation>
    <scope>NUCLEOTIDE SEQUENCE</scope>
    <source>
        <strain evidence="7">INF156</strain>
    </source>
</reference>
<feature type="chain" id="PRO_5033739197" evidence="4">
    <location>
        <begin position="23"/>
        <end position="394"/>
    </location>
</feature>
<dbReference type="RefSeq" id="WP_074189163.1">
    <property type="nucleotide sequence ID" value="NZ_BIGN01000034.1"/>
</dbReference>
<dbReference type="GO" id="GO:0000272">
    <property type="term" value="P:polysaccharide catabolic process"/>
    <property type="evidence" value="ECO:0007669"/>
    <property type="project" value="InterPro"/>
</dbReference>
<accession>A0A1C3T031</accession>
<evidence type="ECO:0000259" key="5">
    <source>
        <dbReference type="Pfam" id="PF00150"/>
    </source>
</evidence>
<dbReference type="InterPro" id="IPR051923">
    <property type="entry name" value="Glycosyl_Hydrolase_39"/>
</dbReference>
<dbReference type="Pfam" id="PF00150">
    <property type="entry name" value="Cellulase"/>
    <property type="match status" value="1"/>
</dbReference>
<dbReference type="EMBL" id="RCZY01000002">
    <property type="protein sequence ID" value="RRE44030.1"/>
    <property type="molecule type" value="Genomic_DNA"/>
</dbReference>
<dbReference type="InterPro" id="IPR001547">
    <property type="entry name" value="Glyco_hydro_5"/>
</dbReference>
<evidence type="ECO:0000256" key="4">
    <source>
        <dbReference type="SAM" id="SignalP"/>
    </source>
</evidence>
<dbReference type="EMBL" id="LT603716">
    <property type="protein sequence ID" value="SCA95995.1"/>
    <property type="molecule type" value="Genomic_DNA"/>
</dbReference>
<keyword evidence="1 3" id="KW-0378">Hydrolase</keyword>